<evidence type="ECO:0000313" key="1">
    <source>
        <dbReference type="EMBL" id="SEL40790.1"/>
    </source>
</evidence>
<dbReference type="Gene3D" id="3.30.2020.40">
    <property type="entry name" value="Uncharacterised protein PF10387, DUF2442"/>
    <property type="match status" value="1"/>
</dbReference>
<dbReference type="Proteomes" id="UP000199256">
    <property type="component" value="Unassembled WGS sequence"/>
</dbReference>
<dbReference type="OrthoDB" id="9807561at2"/>
<protein>
    <recommendedName>
        <fullName evidence="3">DUF2442 domain-containing protein</fullName>
    </recommendedName>
</protein>
<reference evidence="2" key="1">
    <citation type="submission" date="2016-10" db="EMBL/GenBank/DDBJ databases">
        <authorList>
            <person name="Varghese N."/>
            <person name="Submissions S."/>
        </authorList>
    </citation>
    <scope>NUCLEOTIDE SEQUENCE [LARGE SCALE GENOMIC DNA]</scope>
    <source>
        <strain evidence="2">DSM 241</strain>
    </source>
</reference>
<gene>
    <name evidence="1" type="ORF">SAMN05444515_11565</name>
</gene>
<evidence type="ECO:0008006" key="3">
    <source>
        <dbReference type="Google" id="ProtNLM"/>
    </source>
</evidence>
<evidence type="ECO:0000313" key="2">
    <source>
        <dbReference type="Proteomes" id="UP000199256"/>
    </source>
</evidence>
<dbReference type="EMBL" id="FOAA01000015">
    <property type="protein sequence ID" value="SEL40790.1"/>
    <property type="molecule type" value="Genomic_DNA"/>
</dbReference>
<accession>A0A1H7PY89</accession>
<dbReference type="InterPro" id="IPR018841">
    <property type="entry name" value="DUF2442"/>
</dbReference>
<dbReference type="AlphaFoldDB" id="A0A1H7PY89"/>
<keyword evidence="2" id="KW-1185">Reference proteome</keyword>
<dbReference type="RefSeq" id="WP_090254863.1">
    <property type="nucleotide sequence ID" value="NZ_FOAA01000015.1"/>
</dbReference>
<sequence>MGTLALNADERVESIDFTDEFLVVALKDGRRISVPLEWYPRLARASRGQLLNWQICGGGYGMHWPELDEDLSTEGLLRGAPAPQG</sequence>
<name>A0A1H7PY89_9GAMM</name>
<dbReference type="STRING" id="1396821.SAMN05444515_11565"/>
<proteinExistence type="predicted"/>
<dbReference type="Pfam" id="PF10387">
    <property type="entry name" value="DUF2442"/>
    <property type="match status" value="1"/>
</dbReference>
<organism evidence="1 2">
    <name type="scientific">Ectothiorhodospira marina</name>
    <dbReference type="NCBI Taxonomy" id="1396821"/>
    <lineage>
        <taxon>Bacteria</taxon>
        <taxon>Pseudomonadati</taxon>
        <taxon>Pseudomonadota</taxon>
        <taxon>Gammaproteobacteria</taxon>
        <taxon>Chromatiales</taxon>
        <taxon>Ectothiorhodospiraceae</taxon>
        <taxon>Ectothiorhodospira</taxon>
    </lineage>
</organism>